<evidence type="ECO:0000259" key="5">
    <source>
        <dbReference type="Pfam" id="PF00291"/>
    </source>
</evidence>
<comment type="similarity">
    <text evidence="4">Belongs to the serine/threonine dehydratase family. DsdA subfamily.</text>
</comment>
<comment type="cofactor">
    <cofactor evidence="1 4">
        <name>pyridoxal 5'-phosphate</name>
        <dbReference type="ChEBI" id="CHEBI:597326"/>
    </cofactor>
</comment>
<keyword evidence="7" id="KW-1185">Reference proteome</keyword>
<reference evidence="6 7" key="1">
    <citation type="submission" date="2020-02" db="EMBL/GenBank/DDBJ databases">
        <title>Plant-Promoting Endophytic Bacterium Rhizobium oryzihabitans sp. nov., Isolated from the Root of Rice.</title>
        <authorList>
            <person name="zhao J."/>
            <person name="Zhang G."/>
        </authorList>
    </citation>
    <scope>NUCLEOTIDE SEQUENCE [LARGE SCALE GENOMIC DNA]</scope>
    <source>
        <strain evidence="6 7">M15</strain>
        <plasmid evidence="6 7">p5</plasmid>
    </source>
</reference>
<dbReference type="Pfam" id="PF00291">
    <property type="entry name" value="PALP"/>
    <property type="match status" value="1"/>
</dbReference>
<keyword evidence="6" id="KW-0614">Plasmid</keyword>
<dbReference type="PANTHER" id="PTHR48078">
    <property type="entry name" value="THREONINE DEHYDRATASE, MITOCHONDRIAL-RELATED"/>
    <property type="match status" value="1"/>
</dbReference>
<dbReference type="InterPro" id="IPR036052">
    <property type="entry name" value="TrpB-like_PALP_sf"/>
</dbReference>
<dbReference type="KEGG" id="roy:G3A56_25820"/>
<dbReference type="GO" id="GO:0008721">
    <property type="term" value="F:D-serine ammonia-lyase activity"/>
    <property type="evidence" value="ECO:0007669"/>
    <property type="project" value="UniProtKB-EC"/>
</dbReference>
<dbReference type="Proteomes" id="UP000464865">
    <property type="component" value="Plasmid p5"/>
</dbReference>
<geneLocation type="plasmid" evidence="6 7">
    <name>p5</name>
</geneLocation>
<evidence type="ECO:0000313" key="6">
    <source>
        <dbReference type="EMBL" id="QIB41276.1"/>
    </source>
</evidence>
<evidence type="ECO:0000256" key="1">
    <source>
        <dbReference type="ARBA" id="ARBA00001933"/>
    </source>
</evidence>
<dbReference type="HAMAP" id="MF_01030">
    <property type="entry name" value="D_Ser_dehydrat"/>
    <property type="match status" value="1"/>
</dbReference>
<dbReference type="GO" id="GO:0036088">
    <property type="term" value="P:D-serine catabolic process"/>
    <property type="evidence" value="ECO:0007669"/>
    <property type="project" value="TreeGrafter"/>
</dbReference>
<gene>
    <name evidence="4" type="primary">dsdA</name>
    <name evidence="6" type="ORF">G3A56_25820</name>
</gene>
<evidence type="ECO:0000313" key="7">
    <source>
        <dbReference type="Proteomes" id="UP000464865"/>
    </source>
</evidence>
<dbReference type="NCBIfam" id="TIGR02035">
    <property type="entry name" value="D_Ser_am_lyase"/>
    <property type="match status" value="1"/>
</dbReference>
<dbReference type="GO" id="GO:0009097">
    <property type="term" value="P:isoleucine biosynthetic process"/>
    <property type="evidence" value="ECO:0007669"/>
    <property type="project" value="TreeGrafter"/>
</dbReference>
<evidence type="ECO:0000256" key="3">
    <source>
        <dbReference type="ARBA" id="ARBA00023239"/>
    </source>
</evidence>
<dbReference type="AlphaFoldDB" id="A0A7L5BRH7"/>
<feature type="domain" description="Tryptophan synthase beta chain-like PALP" evidence="5">
    <location>
        <begin position="81"/>
        <end position="387"/>
    </location>
</feature>
<dbReference type="InterPro" id="IPR050147">
    <property type="entry name" value="Ser/Thr_Dehydratase"/>
</dbReference>
<dbReference type="EC" id="4.3.1.18" evidence="4"/>
<dbReference type="InterPro" id="IPR011780">
    <property type="entry name" value="D_Ser_am_lyase"/>
</dbReference>
<comment type="catalytic activity">
    <reaction evidence="4">
        <text>D-serine = pyruvate + NH4(+)</text>
        <dbReference type="Rhea" id="RHEA:13977"/>
        <dbReference type="ChEBI" id="CHEBI:15361"/>
        <dbReference type="ChEBI" id="CHEBI:28938"/>
        <dbReference type="ChEBI" id="CHEBI:35247"/>
        <dbReference type="EC" id="4.3.1.18"/>
    </reaction>
</comment>
<dbReference type="EMBL" id="CP048637">
    <property type="protein sequence ID" value="QIB41276.1"/>
    <property type="molecule type" value="Genomic_DNA"/>
</dbReference>
<dbReference type="InterPro" id="IPR001926">
    <property type="entry name" value="TrpB-like_PALP"/>
</dbReference>
<dbReference type="NCBIfam" id="NF002823">
    <property type="entry name" value="PRK02991.1"/>
    <property type="match status" value="1"/>
</dbReference>
<accession>A0A7L5BRH7</accession>
<evidence type="ECO:0000256" key="2">
    <source>
        <dbReference type="ARBA" id="ARBA00022898"/>
    </source>
</evidence>
<dbReference type="GO" id="GO:0030170">
    <property type="term" value="F:pyridoxal phosphate binding"/>
    <property type="evidence" value="ECO:0007669"/>
    <property type="project" value="InterPro"/>
</dbReference>
<dbReference type="RefSeq" id="WP_130521250.1">
    <property type="nucleotide sequence ID" value="NZ_CP048637.1"/>
</dbReference>
<protein>
    <recommendedName>
        <fullName evidence="4">Probable D-serine dehydratase</fullName>
        <ecNumber evidence="4">4.3.1.18</ecNumber>
    </recommendedName>
    <alternativeName>
        <fullName evidence="4">D-serine deaminase</fullName>
        <shortName evidence="4">DSD</shortName>
    </alternativeName>
</protein>
<feature type="modified residue" description="N6-(pyridoxal phosphate)lysine" evidence="4">
    <location>
        <position position="111"/>
    </location>
</feature>
<organism evidence="6 7">
    <name type="scientific">Rhizobium oryzihabitans</name>
    <dbReference type="NCBI Taxonomy" id="2267833"/>
    <lineage>
        <taxon>Bacteria</taxon>
        <taxon>Pseudomonadati</taxon>
        <taxon>Pseudomonadota</taxon>
        <taxon>Alphaproteobacteria</taxon>
        <taxon>Hyphomicrobiales</taxon>
        <taxon>Rhizobiaceae</taxon>
        <taxon>Rhizobium/Agrobacterium group</taxon>
        <taxon>Rhizobium</taxon>
    </lineage>
</organism>
<sequence length="444" mass="48294">MAIQLPDNPSRADLLAARPTLWINPNYKDNAIGDASLPVRPSDIDEAHANWRRLASLLEACFPELKPAKGEIRSDLVLLDEMRDALGYDSADFGTIFVKADNALPVAGSIKARGGVYEVFLLAEQLAIREGLLQDGEDIRRLAEADARAFFSRHTIAVGSTGNLGLSVGVAARALGFSATVHMSSDAKPWKVERLQRLGVEVIKHSADYTTAVENARIVAERDPTIYFVDDEQSRHLFLGYSVAALELAEQLQANGVKVDAEHPLFLYLPCGIGGAPGGVAYGAKTVFGDNVHCFFVEPVQSPCALVHLLSGSEELVSVYDVGLTNRTEADGMAVARMSAFVAAVMREMLAGVFTVDDASLFKWLLKAHESQNLRLEPSAAAGFAGPDFIVRHAQGKEFCRRRRVDEHLARATHVVWTTGGSFVPEEQFQEFLRIAKDLGHASP</sequence>
<proteinExistence type="inferred from homology"/>
<dbReference type="PANTHER" id="PTHR48078:SF9">
    <property type="entry name" value="D-SERINE DEHYDRATASE"/>
    <property type="match status" value="1"/>
</dbReference>
<evidence type="ECO:0000256" key="4">
    <source>
        <dbReference type="HAMAP-Rule" id="MF_01030"/>
    </source>
</evidence>
<keyword evidence="2 4" id="KW-0663">Pyridoxal phosphate</keyword>
<dbReference type="GO" id="GO:0016836">
    <property type="term" value="F:hydro-lyase activity"/>
    <property type="evidence" value="ECO:0007669"/>
    <property type="project" value="UniProtKB-UniRule"/>
</dbReference>
<dbReference type="Gene3D" id="3.40.50.1100">
    <property type="match status" value="2"/>
</dbReference>
<dbReference type="SUPFAM" id="SSF53686">
    <property type="entry name" value="Tryptophan synthase beta subunit-like PLP-dependent enzymes"/>
    <property type="match status" value="1"/>
</dbReference>
<keyword evidence="3 4" id="KW-0456">Lyase</keyword>
<name>A0A7L5BRH7_9HYPH</name>